<feature type="transmembrane region" description="Helical" evidence="9">
    <location>
        <begin position="1087"/>
        <end position="1113"/>
    </location>
</feature>
<evidence type="ECO:0000259" key="11">
    <source>
        <dbReference type="Pfam" id="PF18139"/>
    </source>
</evidence>
<dbReference type="InterPro" id="IPR057366">
    <property type="entry name" value="TRPM-like"/>
</dbReference>
<comment type="subcellular location">
    <subcellularLocation>
        <location evidence="1">Membrane</location>
        <topology evidence="1">Multi-pass membrane protein</topology>
    </subcellularLocation>
</comment>
<dbReference type="Pfam" id="PF18139">
    <property type="entry name" value="LSDAT_euk"/>
    <property type="match status" value="1"/>
</dbReference>
<evidence type="ECO:0000259" key="12">
    <source>
        <dbReference type="Pfam" id="PF25508"/>
    </source>
</evidence>
<dbReference type="InterPro" id="IPR041491">
    <property type="entry name" value="TRPM_SLOG"/>
</dbReference>
<keyword evidence="3 9" id="KW-0812">Transmembrane</keyword>
<evidence type="ECO:0000256" key="5">
    <source>
        <dbReference type="ARBA" id="ARBA00023065"/>
    </source>
</evidence>
<dbReference type="RefSeq" id="XP_022340640.1">
    <property type="nucleotide sequence ID" value="XM_022484932.1"/>
</dbReference>
<feature type="region of interest" description="Disordered" evidence="8">
    <location>
        <begin position="1294"/>
        <end position="1464"/>
    </location>
</feature>
<dbReference type="Pfam" id="PF00520">
    <property type="entry name" value="Ion_trans"/>
    <property type="match status" value="1"/>
</dbReference>
<dbReference type="Proteomes" id="UP000694844">
    <property type="component" value="Chromosome 5"/>
</dbReference>
<feature type="transmembrane region" description="Helical" evidence="9">
    <location>
        <begin position="866"/>
        <end position="886"/>
    </location>
</feature>
<proteinExistence type="predicted"/>
<feature type="domain" description="Ion transport" evidence="10">
    <location>
        <begin position="866"/>
        <end position="1124"/>
    </location>
</feature>
<dbReference type="PANTHER" id="PTHR13800">
    <property type="entry name" value="TRANSIENT RECEPTOR POTENTIAL CATION CHANNEL, SUBFAMILY M, MEMBER 6"/>
    <property type="match status" value="1"/>
</dbReference>
<evidence type="ECO:0000313" key="14">
    <source>
        <dbReference type="RefSeq" id="XP_022340640.1"/>
    </source>
</evidence>
<keyword evidence="2" id="KW-0813">Transport</keyword>
<dbReference type="GO" id="GO:0030001">
    <property type="term" value="P:metal ion transport"/>
    <property type="evidence" value="ECO:0007669"/>
    <property type="project" value="TreeGrafter"/>
</dbReference>
<evidence type="ECO:0000259" key="10">
    <source>
        <dbReference type="Pfam" id="PF00520"/>
    </source>
</evidence>
<dbReference type="OrthoDB" id="6238217at2759"/>
<keyword evidence="4 9" id="KW-1133">Transmembrane helix</keyword>
<dbReference type="InterPro" id="IPR050927">
    <property type="entry name" value="TRPM"/>
</dbReference>
<keyword evidence="13" id="KW-1185">Reference proteome</keyword>
<organism evidence="13 14">
    <name type="scientific">Crassostrea virginica</name>
    <name type="common">Eastern oyster</name>
    <dbReference type="NCBI Taxonomy" id="6565"/>
    <lineage>
        <taxon>Eukaryota</taxon>
        <taxon>Metazoa</taxon>
        <taxon>Spiralia</taxon>
        <taxon>Lophotrochozoa</taxon>
        <taxon>Mollusca</taxon>
        <taxon>Bivalvia</taxon>
        <taxon>Autobranchia</taxon>
        <taxon>Pteriomorphia</taxon>
        <taxon>Ostreida</taxon>
        <taxon>Ostreoidea</taxon>
        <taxon>Ostreidae</taxon>
        <taxon>Crassostrea</taxon>
    </lineage>
</organism>
<sequence length="1464" mass="169149">MAGVGFDTKIYPTEKYDRVTFSSDKGGAGPSTMSEFQRHQQERYYEVQTSLTLEEARYSEMRKKIPGLGRIPRDRINTQTQDSEFQKRKQEHTTFVKQNFRQIECSKFVPDPKTLNVKKIRDLKCHCGEILTEHAGLSNSQPMNNVQRDIVEAYLIPEKLRKCINRETLFKSPPENLPVVPWSKDEAFRENICTTFGKISFVNNDNAKPAKYIRLSHTDSVDKCLELMDKHWKIMEPKRPSLCISVIGGAKSFKLDNKMRETFNTGLIKAAKTTNAWLITTGSNVGVMKAVGNAVSEGQSFLWDNDRITHTLRLIGIGPWGYVKDRKYLESDGDGKFPVHFKTSNIILHGKPVPLNPNHTHFVFVDDGFRNNYKGASEFRAMFEQKVSTPTQAGGLGIPVVLVILEGGTDAINDAMVSLDHNIPVVVCSGTGRAADILAYAFSHTRSKHHDSKSSTGSRKGELKSKHEVKLKEKIFDAYGERWKDDEIDKNINKHLHNVKKCMEHRDLINIFPMNKHEDLDIAILTALLNSKAGETSHEIRHNQLKLALTWNRADIAQEEIFREDVLWPTGSLDDVLMEAIIEERVEFVALILQQNVVMKEFLTKQKLQELYERSLVRTDSIHLQKLMRRNIDSVKFSYDDLARLMETLMDRYDHDFEENPVDNENGKKFTPIGTPGQKHFKFPFKQLMIWSILMLRQKMAKFAWQMGSEPVTSAVAASRIYGSMAQNNHRSEATLKEKILEYRDEFEHLAKSVLDECHLKHQEKAMMLAERKSPTWSSMTSLQIAASAENRVYISSAASRNSIDTTWNRGILSSPSKVLVTVFFPFLLFSPFLEVNAMGEKTARTIQKILTFYTAPITKFTHHSFLYMFFVVIFTYFLLVDYQFFDITSIEIVCVVWIFTFIIDELYTLLTFPSPTFHGKIRDWYGIIKMVDMLNLLLALIAFIVRMISMETYAHEAKIIYSINCIIFYLRIMKLYTANSSLGPKLVMIKMMFDELRMFLLVLIVFLLAYGVASQSLLYRQRESSWDILRDVVFFPYWQLYGELDFENAMETDDTCIRTVNNNSRFGGYPDNDTYHTALRLCKQEYWLVFILCAGYLIIGNVLLFNLLIAIFNHIFTKVEQKSNEIWKFQMYFLTMEFDNKTALVPPLSIFPHFYLCLKWLARKTCCKKKSKGVQFTERHLEFLQLFEKEEMANYLRRLKEMQKDSTESKLQKRVEELFKLVEEELTADQVGGSLNHTLSPTQPHKLPRETTMEDLPLEANGWPKTEAVIDFAKKRDDKEKTVTEDAIEDAAEEVQEKKEKKKKKKKKKDKKQKKEMEDEEKINNMDQQNNAKPESEADKNIPAPAWDESSKPTVHFSPRNTSNGAGLLSQFLHRSSLQNNVSDESGDSEDNGPARGPESYNILSTPRRRRSKFQASDSDSDAPRRIRKKKSLRRVESSTEDERRTKSSFFKRHRSRQLSDTD</sequence>
<feature type="transmembrane region" description="Helical" evidence="9">
    <location>
        <begin position="893"/>
        <end position="913"/>
    </location>
</feature>
<feature type="domain" description="TRPM-like" evidence="12">
    <location>
        <begin position="560"/>
        <end position="796"/>
    </location>
</feature>
<reference evidence="14 15" key="1">
    <citation type="submission" date="2025-04" db="UniProtKB">
        <authorList>
            <consortium name="RefSeq"/>
        </authorList>
    </citation>
    <scope>IDENTIFICATION</scope>
    <source>
        <tissue evidence="14 15">Whole sample</tissue>
    </source>
</reference>
<feature type="transmembrane region" description="Helical" evidence="9">
    <location>
        <begin position="960"/>
        <end position="979"/>
    </location>
</feature>
<feature type="domain" description="TRPM SLOG" evidence="11">
    <location>
        <begin position="210"/>
        <end position="452"/>
    </location>
</feature>
<evidence type="ECO:0000256" key="6">
    <source>
        <dbReference type="ARBA" id="ARBA00023136"/>
    </source>
</evidence>
<dbReference type="GO" id="GO:0005261">
    <property type="term" value="F:monoatomic cation channel activity"/>
    <property type="evidence" value="ECO:0007669"/>
    <property type="project" value="TreeGrafter"/>
</dbReference>
<accession>A0A8B8EKF6</accession>
<feature type="transmembrane region" description="Helical" evidence="9">
    <location>
        <begin position="999"/>
        <end position="1020"/>
    </location>
</feature>
<evidence type="ECO:0000256" key="8">
    <source>
        <dbReference type="SAM" id="MobiDB-lite"/>
    </source>
</evidence>
<evidence type="ECO:0000313" key="15">
    <source>
        <dbReference type="RefSeq" id="XP_022340642.1"/>
    </source>
</evidence>
<dbReference type="Pfam" id="PF25508">
    <property type="entry name" value="TRPM2"/>
    <property type="match status" value="1"/>
</dbReference>
<evidence type="ECO:0000256" key="1">
    <source>
        <dbReference type="ARBA" id="ARBA00004141"/>
    </source>
</evidence>
<evidence type="ECO:0000256" key="7">
    <source>
        <dbReference type="ARBA" id="ARBA00023303"/>
    </source>
</evidence>
<dbReference type="GeneID" id="111135152"/>
<keyword evidence="6 9" id="KW-0472">Membrane</keyword>
<dbReference type="GO" id="GO:0005886">
    <property type="term" value="C:plasma membrane"/>
    <property type="evidence" value="ECO:0007669"/>
    <property type="project" value="TreeGrafter"/>
</dbReference>
<dbReference type="InterPro" id="IPR005821">
    <property type="entry name" value="Ion_trans_dom"/>
</dbReference>
<feature type="compositionally biased region" description="Polar residues" evidence="8">
    <location>
        <begin position="1374"/>
        <end position="1385"/>
    </location>
</feature>
<gene>
    <name evidence="14 15" type="primary">LOC111135152</name>
</gene>
<keyword evidence="5" id="KW-0406">Ion transport</keyword>
<feature type="compositionally biased region" description="Basic and acidic residues" evidence="8">
    <location>
        <begin position="1435"/>
        <end position="1447"/>
    </location>
</feature>
<keyword evidence="7" id="KW-0407">Ion channel</keyword>
<evidence type="ECO:0000256" key="4">
    <source>
        <dbReference type="ARBA" id="ARBA00022989"/>
    </source>
</evidence>
<feature type="compositionally biased region" description="Basic residues" evidence="8">
    <location>
        <begin position="1301"/>
        <end position="1315"/>
    </location>
</feature>
<dbReference type="PANTHER" id="PTHR13800:SF1">
    <property type="entry name" value="TRANSIENT RECEPTOR POTENTIAL CATION CHANNEL TRPM"/>
    <property type="match status" value="1"/>
</dbReference>
<evidence type="ECO:0000313" key="13">
    <source>
        <dbReference type="Proteomes" id="UP000694844"/>
    </source>
</evidence>
<dbReference type="RefSeq" id="XP_022340642.1">
    <property type="nucleotide sequence ID" value="XM_022484934.1"/>
</dbReference>
<dbReference type="KEGG" id="cvn:111135152"/>
<evidence type="ECO:0000256" key="9">
    <source>
        <dbReference type="SAM" id="Phobius"/>
    </source>
</evidence>
<evidence type="ECO:0000256" key="2">
    <source>
        <dbReference type="ARBA" id="ARBA00022448"/>
    </source>
</evidence>
<feature type="transmembrane region" description="Helical" evidence="9">
    <location>
        <begin position="925"/>
        <end position="948"/>
    </location>
</feature>
<protein>
    <submittedName>
        <fullName evidence="14 15">Transient receptor potential cation channel subfamily M member 7-like isoform X1</fullName>
    </submittedName>
</protein>
<evidence type="ECO:0000256" key="3">
    <source>
        <dbReference type="ARBA" id="ARBA00022692"/>
    </source>
</evidence>
<name>A0A8B8EKF6_CRAVI</name>